<feature type="chain" id="PRO_5047478996" evidence="2">
    <location>
        <begin position="23"/>
        <end position="423"/>
    </location>
</feature>
<feature type="signal peptide" evidence="2">
    <location>
        <begin position="1"/>
        <end position="22"/>
    </location>
</feature>
<dbReference type="Pfam" id="PF05048">
    <property type="entry name" value="NosD"/>
    <property type="match status" value="1"/>
</dbReference>
<dbReference type="InterPro" id="IPR011050">
    <property type="entry name" value="Pectin_lyase_fold/virulence"/>
</dbReference>
<evidence type="ECO:0000256" key="1">
    <source>
        <dbReference type="ARBA" id="ARBA00022737"/>
    </source>
</evidence>
<dbReference type="SMART" id="SM00710">
    <property type="entry name" value="PbH1"/>
    <property type="match status" value="8"/>
</dbReference>
<name>A0ABQ3J3W9_9RHOB</name>
<evidence type="ECO:0000256" key="2">
    <source>
        <dbReference type="SAM" id="SignalP"/>
    </source>
</evidence>
<organism evidence="4 5">
    <name type="scientific">Aliiroseovarius zhejiangensis</name>
    <dbReference type="NCBI Taxonomy" id="1632025"/>
    <lineage>
        <taxon>Bacteria</taxon>
        <taxon>Pseudomonadati</taxon>
        <taxon>Pseudomonadota</taxon>
        <taxon>Alphaproteobacteria</taxon>
        <taxon>Rhodobacterales</taxon>
        <taxon>Paracoccaceae</taxon>
        <taxon>Aliiroseovarius</taxon>
    </lineage>
</organism>
<keyword evidence="1" id="KW-0677">Repeat</keyword>
<sequence length="423" mass="45827">MQIARLLLTVLFTALAAPLASAAERIVPAEDGALANAIAGAAPGDVLILAPGRHAGPVVLDRPITLDGRGKAVIDAGGTGSVITVTGEDIIVRGLELVGSGSSHETIDSGVQLTKTARRAIVENNRILGNLYGVDIHGAKDSIVRGNTIEGRQDRHMNSRGNGVYVWNAPGAQVLNNDIRFGRDGIFVNTSKKNLFKGNLFRDLRFAVHYMYADRSEVSENVSIGNHLGYAVMFTTHVKVLNNVSINDRDHGVMLNYANESEFVGNYVKNAADRCTFLYNANKNTFTDNWFEGCDIGIHFTAGSERNRIVGNSFIGNRTQVKYVSTKWVEWSEDGRGNYWSDFAAFDVDGDGIADAPYRPNDSMDHVLWTQPAAKLLLGSPAVQLVRWSQSAFPALLPGGVIDSNPLMRPVKPAASEKVPYDG</sequence>
<evidence type="ECO:0000313" key="5">
    <source>
        <dbReference type="Proteomes" id="UP000609802"/>
    </source>
</evidence>
<dbReference type="InterPro" id="IPR026464">
    <property type="entry name" value="NosD_copper_fam"/>
</dbReference>
<accession>A0ABQ3J3W9</accession>
<dbReference type="InterPro" id="IPR012334">
    <property type="entry name" value="Pectin_lyas_fold"/>
</dbReference>
<feature type="domain" description="Carbohydrate-binding/sugar hydrolysis" evidence="3">
    <location>
        <begin position="41"/>
        <end position="189"/>
    </location>
</feature>
<comment type="caution">
    <text evidence="4">The sequence shown here is derived from an EMBL/GenBank/DDBJ whole genome shotgun (WGS) entry which is preliminary data.</text>
</comment>
<evidence type="ECO:0000313" key="4">
    <source>
        <dbReference type="EMBL" id="GHF03370.1"/>
    </source>
</evidence>
<dbReference type="InterPro" id="IPR006626">
    <property type="entry name" value="PbH1"/>
</dbReference>
<dbReference type="InterPro" id="IPR006633">
    <property type="entry name" value="Carb-bd_sugar_hydrolysis-dom"/>
</dbReference>
<dbReference type="SMART" id="SM00722">
    <property type="entry name" value="CASH"/>
    <property type="match status" value="2"/>
</dbReference>
<dbReference type="InterPro" id="IPR007742">
    <property type="entry name" value="NosD_dom"/>
</dbReference>
<dbReference type="RefSeq" id="WP_191286958.1">
    <property type="nucleotide sequence ID" value="NZ_BNCH01000006.1"/>
</dbReference>
<feature type="domain" description="Carbohydrate-binding/sugar hydrolysis" evidence="3">
    <location>
        <begin position="195"/>
        <end position="356"/>
    </location>
</feature>
<dbReference type="NCBIfam" id="TIGR04247">
    <property type="entry name" value="NosD_copper_fam"/>
    <property type="match status" value="1"/>
</dbReference>
<proteinExistence type="predicted"/>
<dbReference type="Proteomes" id="UP000609802">
    <property type="component" value="Unassembled WGS sequence"/>
</dbReference>
<gene>
    <name evidence="4" type="primary">nosD</name>
    <name evidence="4" type="ORF">GCM10016455_25800</name>
</gene>
<protein>
    <submittedName>
        <fullName evidence="4">Carbohydrate-binding protein</fullName>
    </submittedName>
</protein>
<keyword evidence="2" id="KW-0732">Signal</keyword>
<dbReference type="PANTHER" id="PTHR22990:SF15">
    <property type="entry name" value="F-BOX ONLY PROTEIN 10"/>
    <property type="match status" value="1"/>
</dbReference>
<keyword evidence="5" id="KW-1185">Reference proteome</keyword>
<dbReference type="EMBL" id="BNCH01000006">
    <property type="protein sequence ID" value="GHF03370.1"/>
    <property type="molecule type" value="Genomic_DNA"/>
</dbReference>
<dbReference type="InterPro" id="IPR051550">
    <property type="entry name" value="SCF-Subunits/Alg-Epimerases"/>
</dbReference>
<reference evidence="5" key="1">
    <citation type="journal article" date="2019" name="Int. J. Syst. Evol. Microbiol.">
        <title>The Global Catalogue of Microorganisms (GCM) 10K type strain sequencing project: providing services to taxonomists for standard genome sequencing and annotation.</title>
        <authorList>
            <consortium name="The Broad Institute Genomics Platform"/>
            <consortium name="The Broad Institute Genome Sequencing Center for Infectious Disease"/>
            <person name="Wu L."/>
            <person name="Ma J."/>
        </authorList>
    </citation>
    <scope>NUCLEOTIDE SEQUENCE [LARGE SCALE GENOMIC DNA]</scope>
    <source>
        <strain evidence="5">KCTC 42443</strain>
    </source>
</reference>
<evidence type="ECO:0000259" key="3">
    <source>
        <dbReference type="SMART" id="SM00722"/>
    </source>
</evidence>
<dbReference type="SUPFAM" id="SSF51126">
    <property type="entry name" value="Pectin lyase-like"/>
    <property type="match status" value="1"/>
</dbReference>
<dbReference type="PANTHER" id="PTHR22990">
    <property type="entry name" value="F-BOX ONLY PROTEIN"/>
    <property type="match status" value="1"/>
</dbReference>
<dbReference type="Gene3D" id="2.160.20.10">
    <property type="entry name" value="Single-stranded right-handed beta-helix, Pectin lyase-like"/>
    <property type="match status" value="1"/>
</dbReference>